<dbReference type="AlphaFoldDB" id="A0A3S5CCA6"/>
<reference evidence="1" key="1">
    <citation type="submission" date="2018-11" db="EMBL/GenBank/DDBJ databases">
        <authorList>
            <consortium name="Pathogen Informatics"/>
        </authorList>
    </citation>
    <scope>NUCLEOTIDE SEQUENCE</scope>
</reference>
<gene>
    <name evidence="1" type="ORF">PXEA_LOCUS2682</name>
</gene>
<evidence type="ECO:0000313" key="1">
    <source>
        <dbReference type="EMBL" id="VEL09242.1"/>
    </source>
</evidence>
<evidence type="ECO:0000313" key="2">
    <source>
        <dbReference type="Proteomes" id="UP000784294"/>
    </source>
</evidence>
<dbReference type="EMBL" id="CAAALY010005836">
    <property type="protein sequence ID" value="VEL09242.1"/>
    <property type="molecule type" value="Genomic_DNA"/>
</dbReference>
<protein>
    <submittedName>
        <fullName evidence="1">Uncharacterized protein</fullName>
    </submittedName>
</protein>
<dbReference type="Proteomes" id="UP000784294">
    <property type="component" value="Unassembled WGS sequence"/>
</dbReference>
<proteinExistence type="predicted"/>
<name>A0A3S5CCA6_9PLAT</name>
<organism evidence="1 2">
    <name type="scientific">Protopolystoma xenopodis</name>
    <dbReference type="NCBI Taxonomy" id="117903"/>
    <lineage>
        <taxon>Eukaryota</taxon>
        <taxon>Metazoa</taxon>
        <taxon>Spiralia</taxon>
        <taxon>Lophotrochozoa</taxon>
        <taxon>Platyhelminthes</taxon>
        <taxon>Monogenea</taxon>
        <taxon>Polyopisthocotylea</taxon>
        <taxon>Polystomatidea</taxon>
        <taxon>Polystomatidae</taxon>
        <taxon>Protopolystoma</taxon>
    </lineage>
</organism>
<accession>A0A3S5CCA6</accession>
<comment type="caution">
    <text evidence="1">The sequence shown here is derived from an EMBL/GenBank/DDBJ whole genome shotgun (WGS) entry which is preliminary data.</text>
</comment>
<feature type="non-terminal residue" evidence="1">
    <location>
        <position position="146"/>
    </location>
</feature>
<sequence>MPAVYFWRYFDIMNHFIYNCRNERGHKIQFCLKLPPEERQRLQDQMTNQRLYTLGTGGTITPGVTPSLSSSGQLSTMPSGLNKPIVSTHLFPHQTNTSTVFSTGLDRLRTVVASPSPGVSANVNAAFVPGHTGFVLASGHLTGAGG</sequence>
<keyword evidence="2" id="KW-1185">Reference proteome</keyword>